<dbReference type="GO" id="GO:0015280">
    <property type="term" value="F:ligand-gated sodium channel activity"/>
    <property type="evidence" value="ECO:0007669"/>
    <property type="project" value="TreeGrafter"/>
</dbReference>
<evidence type="ECO:0000313" key="14">
    <source>
        <dbReference type="EMBL" id="KAF2893162.1"/>
    </source>
</evidence>
<keyword evidence="3 12" id="KW-0813">Transport</keyword>
<accession>A0A8K0CXH9</accession>
<comment type="subcellular location">
    <subcellularLocation>
        <location evidence="1">Membrane</location>
        <topology evidence="1">Multi-pass membrane protein</topology>
    </subcellularLocation>
</comment>
<dbReference type="InterPro" id="IPR001873">
    <property type="entry name" value="ENaC"/>
</dbReference>
<dbReference type="Gene3D" id="2.60.470.10">
    <property type="entry name" value="Acid-sensing ion channels like domains"/>
    <property type="match status" value="1"/>
</dbReference>
<evidence type="ECO:0000256" key="1">
    <source>
        <dbReference type="ARBA" id="ARBA00004141"/>
    </source>
</evidence>
<dbReference type="Gene3D" id="1.10.287.820">
    <property type="entry name" value="Acid-sensing ion channel domain"/>
    <property type="match status" value="1"/>
</dbReference>
<name>A0A8K0CXH9_IGNLU</name>
<evidence type="ECO:0000256" key="9">
    <source>
        <dbReference type="ARBA" id="ARBA00023136"/>
    </source>
</evidence>
<evidence type="ECO:0000256" key="2">
    <source>
        <dbReference type="ARBA" id="ARBA00007193"/>
    </source>
</evidence>
<dbReference type="AlphaFoldDB" id="A0A8K0CXH9"/>
<dbReference type="Gene3D" id="1.10.287.770">
    <property type="entry name" value="YojJ-like"/>
    <property type="match status" value="1"/>
</dbReference>
<evidence type="ECO:0000256" key="6">
    <source>
        <dbReference type="ARBA" id="ARBA00022989"/>
    </source>
</evidence>
<evidence type="ECO:0000256" key="4">
    <source>
        <dbReference type="ARBA" id="ARBA00022461"/>
    </source>
</evidence>
<sequence length="912" mass="104722">MDIFNYTDILIKYIFDEEITDQEDENFQVFSLVCETSGGILDKYGIQERLNSTIDKRYLANLVTASPRKFPNFTPGYWQGKNDINDELLQERIGPDGLSYSFNMLDYSEIFNNYEYAILPYALKAGLKRNNWSPDGGYPKKVQLDTFPRRSFASGLNGGFGFLDFTFDNYTSCNPPLSGYKVVLHHPSELPNMDKQFRLPLDQAVFVAIKPRMITISENLKSYRPEARKCYLSNERKLRFFKTYTQENCEQECMLNKILTACRCVPFYIIAYNDAPVCGPKSKLCIKTVKEEYISNGANKCDCLPSCTSLEYDVEISQTDLSSSYWLNLQLKFMHKDLNLNFDTSNNNINQGKKLIAQKRETNMCDSKTSSKSKTNTTGATDLGESQYRTWKDNLSCYFSQYCSRTSIHGVQYIGEGGRLLIEKLVWIIVITSVSCACIYLITKTYNKWITSPVIVTLATTETPISEIPFPAVTICPDANADSKIFNFTDVLIKKAFYINTTDKEDRYFDVFSLFCEDHQITVDIYGIRGENLTTESENLRDIINASPRRFKRESFCTWHGLSDKPENLFSEIFTSYGLSYSFNMLNYAEIFNKFEPFDGYKLKDTSKTSGWSLDKGYAKENQHDVFPRRSFVPGILGGLQFMGEALDDDVKDSCNLRFAGFKVTVHHPYELPNMDKYFQLSLGKAIFIGIKPKMITVSEKLKTYKPEDRRCYLSDEKKLKFFKSYTQQNCEHECFLNNTLTFCKCIPFYAFGLGIPICGPQSLPCIKYIQVKHINNEDDDKCNCWASCTSLEYDIEISQSNFDAKRFLILHNKLAANNLSLVSNISRLHHSYLAVYYKELQFLASERNELYGYVDFFASIGGLLGLFIGFSVTSVLEIFYFATLRLRCNIKKYGKNFWSGAPELIGNEDAK</sequence>
<keyword evidence="6 13" id="KW-1133">Transmembrane helix</keyword>
<evidence type="ECO:0008006" key="16">
    <source>
        <dbReference type="Google" id="ProtNLM"/>
    </source>
</evidence>
<evidence type="ECO:0000313" key="15">
    <source>
        <dbReference type="Proteomes" id="UP000801492"/>
    </source>
</evidence>
<keyword evidence="11 12" id="KW-0407">Ion channel</keyword>
<evidence type="ECO:0000256" key="12">
    <source>
        <dbReference type="RuleBase" id="RU000679"/>
    </source>
</evidence>
<keyword evidence="7" id="KW-0915">Sodium</keyword>
<evidence type="ECO:0000256" key="8">
    <source>
        <dbReference type="ARBA" id="ARBA00023065"/>
    </source>
</evidence>
<reference evidence="14" key="1">
    <citation type="submission" date="2019-08" db="EMBL/GenBank/DDBJ databases">
        <title>The genome of the North American firefly Photinus pyralis.</title>
        <authorList>
            <consortium name="Photinus pyralis genome working group"/>
            <person name="Fallon T.R."/>
            <person name="Sander Lower S.E."/>
            <person name="Weng J.-K."/>
        </authorList>
    </citation>
    <scope>NUCLEOTIDE SEQUENCE</scope>
    <source>
        <strain evidence="14">TRF0915ILg1</strain>
        <tissue evidence="14">Whole body</tissue>
    </source>
</reference>
<evidence type="ECO:0000256" key="5">
    <source>
        <dbReference type="ARBA" id="ARBA00022692"/>
    </source>
</evidence>
<keyword evidence="10 12" id="KW-0739">Sodium transport</keyword>
<keyword evidence="4 12" id="KW-0894">Sodium channel</keyword>
<evidence type="ECO:0000256" key="11">
    <source>
        <dbReference type="ARBA" id="ARBA00023303"/>
    </source>
</evidence>
<proteinExistence type="inferred from homology"/>
<dbReference type="GO" id="GO:0005886">
    <property type="term" value="C:plasma membrane"/>
    <property type="evidence" value="ECO:0007669"/>
    <property type="project" value="TreeGrafter"/>
</dbReference>
<evidence type="ECO:0000256" key="3">
    <source>
        <dbReference type="ARBA" id="ARBA00022448"/>
    </source>
</evidence>
<keyword evidence="8 12" id="KW-0406">Ion transport</keyword>
<organism evidence="14 15">
    <name type="scientific">Ignelater luminosus</name>
    <name type="common">Cucubano</name>
    <name type="synonym">Pyrophorus luminosus</name>
    <dbReference type="NCBI Taxonomy" id="2038154"/>
    <lineage>
        <taxon>Eukaryota</taxon>
        <taxon>Metazoa</taxon>
        <taxon>Ecdysozoa</taxon>
        <taxon>Arthropoda</taxon>
        <taxon>Hexapoda</taxon>
        <taxon>Insecta</taxon>
        <taxon>Pterygota</taxon>
        <taxon>Neoptera</taxon>
        <taxon>Endopterygota</taxon>
        <taxon>Coleoptera</taxon>
        <taxon>Polyphaga</taxon>
        <taxon>Elateriformia</taxon>
        <taxon>Elateroidea</taxon>
        <taxon>Elateridae</taxon>
        <taxon>Agrypninae</taxon>
        <taxon>Pyrophorini</taxon>
        <taxon>Ignelater</taxon>
    </lineage>
</organism>
<dbReference type="EMBL" id="VTPC01008198">
    <property type="protein sequence ID" value="KAF2893162.1"/>
    <property type="molecule type" value="Genomic_DNA"/>
</dbReference>
<keyword evidence="5 12" id="KW-0812">Transmembrane</keyword>
<keyword evidence="15" id="KW-1185">Reference proteome</keyword>
<feature type="transmembrane region" description="Helical" evidence="13">
    <location>
        <begin position="857"/>
        <end position="883"/>
    </location>
</feature>
<evidence type="ECO:0000256" key="10">
    <source>
        <dbReference type="ARBA" id="ARBA00023201"/>
    </source>
</evidence>
<gene>
    <name evidence="14" type="ORF">ILUMI_13013</name>
</gene>
<evidence type="ECO:0000256" key="7">
    <source>
        <dbReference type="ARBA" id="ARBA00023053"/>
    </source>
</evidence>
<dbReference type="Pfam" id="PF00858">
    <property type="entry name" value="ASC"/>
    <property type="match status" value="2"/>
</dbReference>
<dbReference type="PANTHER" id="PTHR11690:SF288">
    <property type="entry name" value="AMILORIDE-SENSITIVE NA+ CHANNEL-RELATED"/>
    <property type="match status" value="1"/>
</dbReference>
<comment type="similarity">
    <text evidence="2 12">Belongs to the amiloride-sensitive sodium channel (TC 1.A.6) family.</text>
</comment>
<protein>
    <recommendedName>
        <fullName evidence="16">Pickpocket protein 28</fullName>
    </recommendedName>
</protein>
<evidence type="ECO:0000256" key="13">
    <source>
        <dbReference type="SAM" id="Phobius"/>
    </source>
</evidence>
<dbReference type="OrthoDB" id="6021021at2759"/>
<comment type="caution">
    <text evidence="14">The sequence shown here is derived from an EMBL/GenBank/DDBJ whole genome shotgun (WGS) entry which is preliminary data.</text>
</comment>
<dbReference type="PRINTS" id="PR01078">
    <property type="entry name" value="AMINACHANNEL"/>
</dbReference>
<keyword evidence="9 13" id="KW-0472">Membrane</keyword>
<dbReference type="Proteomes" id="UP000801492">
    <property type="component" value="Unassembled WGS sequence"/>
</dbReference>
<dbReference type="PANTHER" id="PTHR11690">
    <property type="entry name" value="AMILORIDE-SENSITIVE SODIUM CHANNEL-RELATED"/>
    <property type="match status" value="1"/>
</dbReference>